<evidence type="ECO:0000256" key="7">
    <source>
        <dbReference type="SAM" id="MobiDB-lite"/>
    </source>
</evidence>
<dbReference type="InterPro" id="IPR028082">
    <property type="entry name" value="Peripla_BP_I"/>
</dbReference>
<accession>A0A511YWP3</accession>
<keyword evidence="4" id="KW-0732">Signal</keyword>
<dbReference type="InterPro" id="IPR050957">
    <property type="entry name" value="BMP_lipoprotein"/>
</dbReference>
<dbReference type="PANTHER" id="PTHR34296:SF2">
    <property type="entry name" value="ABC TRANSPORTER GUANOSINE-BINDING PROTEIN NUPN"/>
    <property type="match status" value="1"/>
</dbReference>
<dbReference type="EMBL" id="BJYK01000002">
    <property type="protein sequence ID" value="GEN79605.1"/>
    <property type="molecule type" value="Genomic_DNA"/>
</dbReference>
<dbReference type="Proteomes" id="UP000321484">
    <property type="component" value="Unassembled WGS sequence"/>
</dbReference>
<gene>
    <name evidence="9" type="ORF">AFE02nite_13390</name>
</gene>
<evidence type="ECO:0000256" key="2">
    <source>
        <dbReference type="ARBA" id="ARBA00008610"/>
    </source>
</evidence>
<evidence type="ECO:0000313" key="9">
    <source>
        <dbReference type="EMBL" id="GEN79605.1"/>
    </source>
</evidence>
<name>A0A511YWP3_9CELL</name>
<keyword evidence="10" id="KW-1185">Reference proteome</keyword>
<feature type="region of interest" description="Disordered" evidence="7">
    <location>
        <begin position="16"/>
        <end position="35"/>
    </location>
</feature>
<reference evidence="9 10" key="1">
    <citation type="submission" date="2019-07" db="EMBL/GenBank/DDBJ databases">
        <title>Whole genome shotgun sequence of Actinotalea fermentans NBRC 105374.</title>
        <authorList>
            <person name="Hosoyama A."/>
            <person name="Uohara A."/>
            <person name="Ohji S."/>
            <person name="Ichikawa N."/>
        </authorList>
    </citation>
    <scope>NUCLEOTIDE SEQUENCE [LARGE SCALE GENOMIC DNA]</scope>
    <source>
        <strain evidence="9 10">NBRC 105374</strain>
    </source>
</reference>
<dbReference type="Gene3D" id="3.40.50.2300">
    <property type="match status" value="2"/>
</dbReference>
<protein>
    <submittedName>
        <fullName evidence="9">BMP family ABC transporter substrate-binding protein</fullName>
    </submittedName>
</protein>
<evidence type="ECO:0000256" key="3">
    <source>
        <dbReference type="ARBA" id="ARBA00022475"/>
    </source>
</evidence>
<proteinExistence type="inferred from homology"/>
<evidence type="ECO:0000313" key="10">
    <source>
        <dbReference type="Proteomes" id="UP000321484"/>
    </source>
</evidence>
<dbReference type="SUPFAM" id="SSF53822">
    <property type="entry name" value="Periplasmic binding protein-like I"/>
    <property type="match status" value="1"/>
</dbReference>
<keyword evidence="6" id="KW-0449">Lipoprotein</keyword>
<dbReference type="AlphaFoldDB" id="A0A511YWP3"/>
<comment type="similarity">
    <text evidence="2">Belongs to the BMP lipoprotein family.</text>
</comment>
<comment type="subcellular location">
    <subcellularLocation>
        <location evidence="1">Cell membrane</location>
        <topology evidence="1">Lipid-anchor</topology>
    </subcellularLocation>
</comment>
<keyword evidence="3" id="KW-1003">Cell membrane</keyword>
<sequence length="363" mass="37812">MLATAAALVLAACGAAPEDENEATTEPGADETTPAETIDYKACIVSDAGGFDDKSFNQLSYEGTKKAADELGAQFAEVQSDSETDFQPNIDSLVAEGCNTIVTVGFALSAATVEAATANPDIEFVLIDDAADNDFNGEKDAENIKPLLYDTAQAAFLAGYLAAGYSESGKVGTFGGQPYPTVTIFMDGFKQGVDYYNEVKGTSVSVIGWTGSDEGSSFTGGFEANDTAKNTAAAIIDQGVDVLLPVGGPIYQSAMDAIADSGREIALIGVDADFYETDPSTQDLVLTSILKKMDVSAYDAVMAAGQGDVDYEAYVGTLENGGVGIAPLHNFEGKVDAALWAEVEALQEQIIAGEVEVTSYLNQ</sequence>
<dbReference type="Pfam" id="PF02608">
    <property type="entry name" value="Bmp"/>
    <property type="match status" value="1"/>
</dbReference>
<evidence type="ECO:0000256" key="4">
    <source>
        <dbReference type="ARBA" id="ARBA00022729"/>
    </source>
</evidence>
<evidence type="ECO:0000259" key="8">
    <source>
        <dbReference type="Pfam" id="PF02608"/>
    </source>
</evidence>
<dbReference type="GO" id="GO:0005886">
    <property type="term" value="C:plasma membrane"/>
    <property type="evidence" value="ECO:0007669"/>
    <property type="project" value="UniProtKB-SubCell"/>
</dbReference>
<keyword evidence="5" id="KW-0472">Membrane</keyword>
<feature type="domain" description="ABC transporter substrate-binding protein PnrA-like" evidence="8">
    <location>
        <begin position="45"/>
        <end position="357"/>
    </location>
</feature>
<evidence type="ECO:0000256" key="6">
    <source>
        <dbReference type="ARBA" id="ARBA00023288"/>
    </source>
</evidence>
<dbReference type="PANTHER" id="PTHR34296">
    <property type="entry name" value="TRANSCRIPTIONAL ACTIVATOR PROTEIN MED"/>
    <property type="match status" value="1"/>
</dbReference>
<organism evidence="9 10">
    <name type="scientific">Actinotalea fermentans</name>
    <dbReference type="NCBI Taxonomy" id="43671"/>
    <lineage>
        <taxon>Bacteria</taxon>
        <taxon>Bacillati</taxon>
        <taxon>Actinomycetota</taxon>
        <taxon>Actinomycetes</taxon>
        <taxon>Micrococcales</taxon>
        <taxon>Cellulomonadaceae</taxon>
        <taxon>Actinotalea</taxon>
    </lineage>
</organism>
<evidence type="ECO:0000256" key="5">
    <source>
        <dbReference type="ARBA" id="ARBA00023136"/>
    </source>
</evidence>
<comment type="caution">
    <text evidence="9">The sequence shown here is derived from an EMBL/GenBank/DDBJ whole genome shotgun (WGS) entry which is preliminary data.</text>
</comment>
<evidence type="ECO:0000256" key="1">
    <source>
        <dbReference type="ARBA" id="ARBA00004193"/>
    </source>
</evidence>
<dbReference type="CDD" id="cd06354">
    <property type="entry name" value="PBP1_PrnA-like"/>
    <property type="match status" value="1"/>
</dbReference>
<dbReference type="InterPro" id="IPR003760">
    <property type="entry name" value="PnrA-like"/>
</dbReference>